<dbReference type="PIRSF" id="PIRSF003107">
    <property type="entry name" value="PhoU"/>
    <property type="match status" value="1"/>
</dbReference>
<evidence type="ECO:0000256" key="5">
    <source>
        <dbReference type="ARBA" id="ARBA00022490"/>
    </source>
</evidence>
<evidence type="ECO:0000256" key="3">
    <source>
        <dbReference type="ARBA" id="ARBA00011738"/>
    </source>
</evidence>
<accession>A0A248TLC4</accession>
<feature type="domain" description="PhoU" evidence="8">
    <location>
        <begin position="20"/>
        <end position="106"/>
    </location>
</feature>
<evidence type="ECO:0000256" key="1">
    <source>
        <dbReference type="ARBA" id="ARBA00004496"/>
    </source>
</evidence>
<protein>
    <recommendedName>
        <fullName evidence="7">Phosphate-specific transport system accessory protein PhoU</fullName>
    </recommendedName>
</protein>
<evidence type="ECO:0000313" key="10">
    <source>
        <dbReference type="Proteomes" id="UP000215137"/>
    </source>
</evidence>
<reference evidence="9 10" key="1">
    <citation type="submission" date="2017-08" db="EMBL/GenBank/DDBJ databases">
        <title>Complete Genome Sequence of Bacillus kochii Oregon-R-modENCODE STRAIN BDGP4, isolated from Drosophila melanogaster gut.</title>
        <authorList>
            <person name="Wan K.H."/>
            <person name="Yu C."/>
            <person name="Park S."/>
            <person name="Hammonds A.S."/>
            <person name="Booth B.W."/>
            <person name="Celniker S.E."/>
        </authorList>
    </citation>
    <scope>NUCLEOTIDE SEQUENCE [LARGE SCALE GENOMIC DNA]</scope>
    <source>
        <strain evidence="9 10">BDGP4</strain>
    </source>
</reference>
<dbReference type="InterPro" id="IPR038078">
    <property type="entry name" value="PhoU-like_sf"/>
</dbReference>
<dbReference type="SUPFAM" id="SSF109755">
    <property type="entry name" value="PhoU-like"/>
    <property type="match status" value="1"/>
</dbReference>
<dbReference type="GO" id="GO:0030643">
    <property type="term" value="P:intracellular phosphate ion homeostasis"/>
    <property type="evidence" value="ECO:0007669"/>
    <property type="project" value="InterPro"/>
</dbReference>
<comment type="function">
    <text evidence="7">Plays a role in the regulation of phosphate uptake.</text>
</comment>
<dbReference type="PANTHER" id="PTHR42930:SF3">
    <property type="entry name" value="PHOSPHATE-SPECIFIC TRANSPORT SYSTEM ACCESSORY PROTEIN PHOU"/>
    <property type="match status" value="1"/>
</dbReference>
<dbReference type="AlphaFoldDB" id="A0A248TLC4"/>
<proteinExistence type="inferred from homology"/>
<dbReference type="PANTHER" id="PTHR42930">
    <property type="entry name" value="PHOSPHATE-SPECIFIC TRANSPORT SYSTEM ACCESSORY PROTEIN PHOU"/>
    <property type="match status" value="1"/>
</dbReference>
<sequence>MLPVREKFDEELAVLRGKLLDLGHFAENALSLSIQALENHDIELALEIMENDTKANILYEEINDYAILLIAKQQPVAIDLRRIIVAIKIATDIERIADFAVNIAKSTIRIGKEDHVKPIVHIKQMHAICLTMLNDSLTAFNEEDLKKAKAVADMDDEVDDLYGQTIVDLLRISGEQSERIPQITQLSFVCRYLERAADHVTNISEHIFYLVKGKQFDLND</sequence>
<dbReference type="InterPro" id="IPR026022">
    <property type="entry name" value="PhoU_dom"/>
</dbReference>
<dbReference type="Gene3D" id="1.20.58.220">
    <property type="entry name" value="Phosphate transport system protein phou homolog 2, domain 2"/>
    <property type="match status" value="1"/>
</dbReference>
<comment type="subcellular location">
    <subcellularLocation>
        <location evidence="1 7">Cytoplasm</location>
    </subcellularLocation>
</comment>
<keyword evidence="5 7" id="KW-0963">Cytoplasm</keyword>
<evidence type="ECO:0000313" key="9">
    <source>
        <dbReference type="EMBL" id="ASV68996.1"/>
    </source>
</evidence>
<dbReference type="Proteomes" id="UP000215137">
    <property type="component" value="Chromosome"/>
</dbReference>
<keyword evidence="4 7" id="KW-0813">Transport</keyword>
<feature type="domain" description="PhoU" evidence="8">
    <location>
        <begin position="122"/>
        <end position="206"/>
    </location>
</feature>
<dbReference type="GO" id="GO:0005737">
    <property type="term" value="C:cytoplasm"/>
    <property type="evidence" value="ECO:0007669"/>
    <property type="project" value="UniProtKB-SubCell"/>
</dbReference>
<comment type="subunit">
    <text evidence="3 7">Homodimer.</text>
</comment>
<evidence type="ECO:0000256" key="4">
    <source>
        <dbReference type="ARBA" id="ARBA00022448"/>
    </source>
</evidence>
<keyword evidence="10" id="KW-1185">Reference proteome</keyword>
<keyword evidence="6 7" id="KW-0592">Phosphate transport</keyword>
<name>A0A248TLC4_9BACI</name>
<comment type="similarity">
    <text evidence="2 7">Belongs to the PhoU family.</text>
</comment>
<dbReference type="KEGG" id="bko:CKF48_17850"/>
<evidence type="ECO:0000256" key="2">
    <source>
        <dbReference type="ARBA" id="ARBA00008107"/>
    </source>
</evidence>
<dbReference type="Pfam" id="PF01895">
    <property type="entry name" value="PhoU"/>
    <property type="match status" value="2"/>
</dbReference>
<dbReference type="EMBL" id="CP022983">
    <property type="protein sequence ID" value="ASV68996.1"/>
    <property type="molecule type" value="Genomic_DNA"/>
</dbReference>
<evidence type="ECO:0000256" key="6">
    <source>
        <dbReference type="ARBA" id="ARBA00022592"/>
    </source>
</evidence>
<dbReference type="FunFam" id="1.20.58.220:FF:000004">
    <property type="entry name" value="Phosphate-specific transport system accessory protein PhoU"/>
    <property type="match status" value="1"/>
</dbReference>
<gene>
    <name evidence="9" type="primary">phoU</name>
    <name evidence="9" type="ORF">CKF48_17850</name>
</gene>
<organism evidence="9 10">
    <name type="scientific">Cytobacillus kochii</name>
    <dbReference type="NCBI Taxonomy" id="859143"/>
    <lineage>
        <taxon>Bacteria</taxon>
        <taxon>Bacillati</taxon>
        <taxon>Bacillota</taxon>
        <taxon>Bacilli</taxon>
        <taxon>Bacillales</taxon>
        <taxon>Bacillaceae</taxon>
        <taxon>Cytobacillus</taxon>
    </lineage>
</organism>
<evidence type="ECO:0000256" key="7">
    <source>
        <dbReference type="PIRNR" id="PIRNR003107"/>
    </source>
</evidence>
<dbReference type="GO" id="GO:0006817">
    <property type="term" value="P:phosphate ion transport"/>
    <property type="evidence" value="ECO:0007669"/>
    <property type="project" value="UniProtKB-KW"/>
</dbReference>
<evidence type="ECO:0000259" key="8">
    <source>
        <dbReference type="Pfam" id="PF01895"/>
    </source>
</evidence>
<dbReference type="InterPro" id="IPR028366">
    <property type="entry name" value="PhoU"/>
</dbReference>
<dbReference type="OrthoDB" id="9814256at2"/>
<dbReference type="NCBIfam" id="TIGR02135">
    <property type="entry name" value="phoU_full"/>
    <property type="match status" value="1"/>
</dbReference>
<dbReference type="GO" id="GO:0045936">
    <property type="term" value="P:negative regulation of phosphate metabolic process"/>
    <property type="evidence" value="ECO:0007669"/>
    <property type="project" value="InterPro"/>
</dbReference>